<sequence>MKKTLDQRFELEDSKQRKADCRVRVFVPVPDEEMSDAVVLVSWSPSEPDFPTGPWLETIVSGFRGGLADVQSELDFLLIEHYVGRKYQMGNVLMDFDEELGLVLFKNTVPNCNSPATNLRVGKRKPKAADNAPAVRERRLLHWTPLCREAVEDVVGESLDAPEPPAMLTDSSGVIYTVQERLVAV</sequence>
<name>A0A7W9SQ37_ARMRO</name>
<dbReference type="AlphaFoldDB" id="A0A7W9SQ37"/>
<organism evidence="1 2">
    <name type="scientific">Armatimonas rosea</name>
    <dbReference type="NCBI Taxonomy" id="685828"/>
    <lineage>
        <taxon>Bacteria</taxon>
        <taxon>Bacillati</taxon>
        <taxon>Armatimonadota</taxon>
        <taxon>Armatimonadia</taxon>
        <taxon>Armatimonadales</taxon>
        <taxon>Armatimonadaceae</taxon>
        <taxon>Armatimonas</taxon>
    </lineage>
</organism>
<keyword evidence="2" id="KW-1185">Reference proteome</keyword>
<evidence type="ECO:0000313" key="1">
    <source>
        <dbReference type="EMBL" id="MBB6050750.1"/>
    </source>
</evidence>
<dbReference type="EMBL" id="JACHGW010000002">
    <property type="protein sequence ID" value="MBB6050750.1"/>
    <property type="molecule type" value="Genomic_DNA"/>
</dbReference>
<comment type="caution">
    <text evidence="1">The sequence shown here is derived from an EMBL/GenBank/DDBJ whole genome shotgun (WGS) entry which is preliminary data.</text>
</comment>
<gene>
    <name evidence="1" type="ORF">HNQ39_002541</name>
</gene>
<dbReference type="RefSeq" id="WP_184196279.1">
    <property type="nucleotide sequence ID" value="NZ_JACHGW010000002.1"/>
</dbReference>
<reference evidence="1 2" key="1">
    <citation type="submission" date="2020-08" db="EMBL/GenBank/DDBJ databases">
        <title>Genomic Encyclopedia of Type Strains, Phase IV (KMG-IV): sequencing the most valuable type-strain genomes for metagenomic binning, comparative biology and taxonomic classification.</title>
        <authorList>
            <person name="Goeker M."/>
        </authorList>
    </citation>
    <scope>NUCLEOTIDE SEQUENCE [LARGE SCALE GENOMIC DNA]</scope>
    <source>
        <strain evidence="1 2">DSM 23562</strain>
    </source>
</reference>
<evidence type="ECO:0000313" key="2">
    <source>
        <dbReference type="Proteomes" id="UP000520814"/>
    </source>
</evidence>
<dbReference type="Proteomes" id="UP000520814">
    <property type="component" value="Unassembled WGS sequence"/>
</dbReference>
<accession>A0A7W9SQ37</accession>
<protein>
    <submittedName>
        <fullName evidence="1">Uncharacterized protein</fullName>
    </submittedName>
</protein>
<proteinExistence type="predicted"/>